<feature type="region of interest" description="Disordered" evidence="1">
    <location>
        <begin position="210"/>
        <end position="238"/>
    </location>
</feature>
<feature type="region of interest" description="Disordered" evidence="1">
    <location>
        <begin position="1"/>
        <end position="61"/>
    </location>
</feature>
<dbReference type="AlphaFoldDB" id="A0A918T4W1"/>
<evidence type="ECO:0008006" key="5">
    <source>
        <dbReference type="Google" id="ProtNLM"/>
    </source>
</evidence>
<sequence length="238" mass="23591">MTPTDPPGPDHPDPAPPGSVPPTSVPPGSTPASSTPAASAPPASVPPGSTPPTFVPPGDGTVLHAAAAPGATAPAPAVQVSAPAAEAPAPSLPARARRGFRRWRRTRPFWAALWIALGGFVIFFLPMAPLGKILQVGVGGIAGMAGGVVIMAMALLVLALPGQRHTAGTIAVIAGVASFPLSNLGGLFVGMTLSILGGAMAFGWLPEKPTGRRGPFRRTRTTTEGAPASPAPLGSGSA</sequence>
<comment type="caution">
    <text evidence="3">The sequence shown here is derived from an EMBL/GenBank/DDBJ whole genome shotgun (WGS) entry which is preliminary data.</text>
</comment>
<evidence type="ECO:0000256" key="2">
    <source>
        <dbReference type="SAM" id="Phobius"/>
    </source>
</evidence>
<dbReference type="Proteomes" id="UP000644020">
    <property type="component" value="Unassembled WGS sequence"/>
</dbReference>
<reference evidence="3" key="2">
    <citation type="submission" date="2020-09" db="EMBL/GenBank/DDBJ databases">
        <authorList>
            <person name="Sun Q."/>
            <person name="Ohkuma M."/>
        </authorList>
    </citation>
    <scope>NUCLEOTIDE SEQUENCE</scope>
    <source>
        <strain evidence="3">JCM 4518</strain>
    </source>
</reference>
<organism evidence="3 4">
    <name type="scientific">Streptomyces termitum</name>
    <dbReference type="NCBI Taxonomy" id="67368"/>
    <lineage>
        <taxon>Bacteria</taxon>
        <taxon>Bacillati</taxon>
        <taxon>Actinomycetota</taxon>
        <taxon>Actinomycetes</taxon>
        <taxon>Kitasatosporales</taxon>
        <taxon>Streptomycetaceae</taxon>
        <taxon>Streptomyces</taxon>
    </lineage>
</organism>
<feature type="transmembrane region" description="Helical" evidence="2">
    <location>
        <begin position="133"/>
        <end position="158"/>
    </location>
</feature>
<keyword evidence="2" id="KW-1133">Transmembrane helix</keyword>
<dbReference type="Pfam" id="PF19609">
    <property type="entry name" value="DUF6114"/>
    <property type="match status" value="1"/>
</dbReference>
<evidence type="ECO:0000313" key="4">
    <source>
        <dbReference type="Proteomes" id="UP000644020"/>
    </source>
</evidence>
<name>A0A918T4W1_9ACTN</name>
<evidence type="ECO:0000256" key="1">
    <source>
        <dbReference type="SAM" id="MobiDB-lite"/>
    </source>
</evidence>
<dbReference type="RefSeq" id="WP_189977404.1">
    <property type="nucleotide sequence ID" value="NZ_BMUL01000007.1"/>
</dbReference>
<dbReference type="InterPro" id="IPR046096">
    <property type="entry name" value="DUF6114"/>
</dbReference>
<protein>
    <recommendedName>
        <fullName evidence="5">Integral membrane protein</fullName>
    </recommendedName>
</protein>
<accession>A0A918T4W1</accession>
<keyword evidence="2" id="KW-0812">Transmembrane</keyword>
<proteinExistence type="predicted"/>
<feature type="transmembrane region" description="Helical" evidence="2">
    <location>
        <begin position="108"/>
        <end position="127"/>
    </location>
</feature>
<gene>
    <name evidence="3" type="ORF">GCM10010305_30210</name>
</gene>
<feature type="compositionally biased region" description="Pro residues" evidence="1">
    <location>
        <begin position="14"/>
        <end position="29"/>
    </location>
</feature>
<reference evidence="3" key="1">
    <citation type="journal article" date="2014" name="Int. J. Syst. Evol. Microbiol.">
        <title>Complete genome sequence of Corynebacterium casei LMG S-19264T (=DSM 44701T), isolated from a smear-ripened cheese.</title>
        <authorList>
            <consortium name="US DOE Joint Genome Institute (JGI-PGF)"/>
            <person name="Walter F."/>
            <person name="Albersmeier A."/>
            <person name="Kalinowski J."/>
            <person name="Ruckert C."/>
        </authorList>
    </citation>
    <scope>NUCLEOTIDE SEQUENCE</scope>
    <source>
        <strain evidence="3">JCM 4518</strain>
    </source>
</reference>
<feature type="transmembrane region" description="Helical" evidence="2">
    <location>
        <begin position="187"/>
        <end position="205"/>
    </location>
</feature>
<evidence type="ECO:0000313" key="3">
    <source>
        <dbReference type="EMBL" id="GHA84411.1"/>
    </source>
</evidence>
<feature type="compositionally biased region" description="Low complexity" evidence="1">
    <location>
        <begin position="30"/>
        <end position="42"/>
    </location>
</feature>
<keyword evidence="2" id="KW-0472">Membrane</keyword>
<keyword evidence="4" id="KW-1185">Reference proteome</keyword>
<feature type="compositionally biased region" description="Pro residues" evidence="1">
    <location>
        <begin position="43"/>
        <end position="55"/>
    </location>
</feature>
<dbReference type="EMBL" id="BMUL01000007">
    <property type="protein sequence ID" value="GHA84411.1"/>
    <property type="molecule type" value="Genomic_DNA"/>
</dbReference>